<reference evidence="3 4" key="1">
    <citation type="journal article" date="2014" name="Int. J. Syst. Evol. Microbiol.">
        <title>Solimonas terrae sp. nov., isolated from soil.</title>
        <authorList>
            <person name="Kim S.J."/>
            <person name="Moon J.Y."/>
            <person name="Weon H.Y."/>
            <person name="Ahn J.H."/>
            <person name="Chen W.M."/>
            <person name="Kwon S.W."/>
        </authorList>
    </citation>
    <scope>NUCLEOTIDE SEQUENCE [LARGE SCALE GENOMIC DNA]</scope>
    <source>
        <strain evidence="3 4">KIS83-12</strain>
    </source>
</reference>
<dbReference type="Proteomes" id="UP000472676">
    <property type="component" value="Unassembled WGS sequence"/>
</dbReference>
<proteinExistence type="predicted"/>
<organism evidence="3 4">
    <name type="scientific">Solimonas terrae</name>
    <dbReference type="NCBI Taxonomy" id="1396819"/>
    <lineage>
        <taxon>Bacteria</taxon>
        <taxon>Pseudomonadati</taxon>
        <taxon>Pseudomonadota</taxon>
        <taxon>Gammaproteobacteria</taxon>
        <taxon>Nevskiales</taxon>
        <taxon>Nevskiaceae</taxon>
        <taxon>Solimonas</taxon>
    </lineage>
</organism>
<dbReference type="AlphaFoldDB" id="A0A6M2BWS7"/>
<comment type="caution">
    <text evidence="3">The sequence shown here is derived from an EMBL/GenBank/DDBJ whole genome shotgun (WGS) entry which is preliminary data.</text>
</comment>
<evidence type="ECO:0000313" key="3">
    <source>
        <dbReference type="EMBL" id="NGY06429.1"/>
    </source>
</evidence>
<feature type="region of interest" description="Disordered" evidence="1">
    <location>
        <begin position="61"/>
        <end position="108"/>
    </location>
</feature>
<name>A0A6M2BWS7_9GAMM</name>
<keyword evidence="2" id="KW-0812">Transmembrane</keyword>
<evidence type="ECO:0000256" key="1">
    <source>
        <dbReference type="SAM" id="MobiDB-lite"/>
    </source>
</evidence>
<keyword evidence="2" id="KW-0472">Membrane</keyword>
<keyword evidence="4" id="KW-1185">Reference proteome</keyword>
<dbReference type="EMBL" id="JAAMOW010000009">
    <property type="protein sequence ID" value="NGY06429.1"/>
    <property type="molecule type" value="Genomic_DNA"/>
</dbReference>
<accession>A0A6M2BWS7</accession>
<evidence type="ECO:0000256" key="2">
    <source>
        <dbReference type="SAM" id="Phobius"/>
    </source>
</evidence>
<dbReference type="RefSeq" id="WP_166259994.1">
    <property type="nucleotide sequence ID" value="NZ_JAAMOW010000009.1"/>
</dbReference>
<gene>
    <name evidence="3" type="ORF">G7Y85_16775</name>
</gene>
<feature type="transmembrane region" description="Helical" evidence="2">
    <location>
        <begin position="20"/>
        <end position="38"/>
    </location>
</feature>
<evidence type="ECO:0000313" key="4">
    <source>
        <dbReference type="Proteomes" id="UP000472676"/>
    </source>
</evidence>
<feature type="compositionally biased region" description="Low complexity" evidence="1">
    <location>
        <begin position="61"/>
        <end position="74"/>
    </location>
</feature>
<keyword evidence="2" id="KW-1133">Transmembrane helix</keyword>
<sequence>MKGMPNEPPDWWKRWRPLRWLAALIGLLVIARIVWHLWPAAPPPAAARSAAPAMEAAPTAPAATTAAANETAPADGAVPASDAAPAETGKPDETAPAAQTPPPPQEIIEDEPITSADVLAAYTARPPEAQRLLFFAPFRSYAGLEETQTALEKAGYEPQRVSRHARVPDGVPPSDLDILTVKNYRHLDQPGALELQFFNDRLYQVEFEPQDAAAYRAQFRHQWPQVGHEKSGRSEVVSGALRIASSLDLSVSDVGRALHTRPYVLWQDLRLVHQRDDWDYQFAEAAAR</sequence>
<protein>
    <submittedName>
        <fullName evidence="3">Uncharacterized protein</fullName>
    </submittedName>
</protein>